<evidence type="ECO:0000256" key="2">
    <source>
        <dbReference type="ARBA" id="ARBA00023015"/>
    </source>
</evidence>
<reference evidence="8" key="1">
    <citation type="journal article" date="2013" name="Science">
        <title>The Amborella genome and the evolution of flowering plants.</title>
        <authorList>
            <consortium name="Amborella Genome Project"/>
        </authorList>
    </citation>
    <scope>NUCLEOTIDE SEQUENCE [LARGE SCALE GENOMIC DNA]</scope>
</reference>
<dbReference type="Pfam" id="PF00010">
    <property type="entry name" value="HLH"/>
    <property type="match status" value="1"/>
</dbReference>
<feature type="region of interest" description="Disordered" evidence="5">
    <location>
        <begin position="122"/>
        <end position="219"/>
    </location>
</feature>
<dbReference type="PANTHER" id="PTHR12565:SF458">
    <property type="entry name" value="TRANSCRIPTION FACTOR BHLH49"/>
    <property type="match status" value="1"/>
</dbReference>
<keyword evidence="3" id="KW-0804">Transcription</keyword>
<dbReference type="PANTHER" id="PTHR12565">
    <property type="entry name" value="STEROL REGULATORY ELEMENT-BINDING PROTEIN"/>
    <property type="match status" value="1"/>
</dbReference>
<dbReference type="EMBL" id="KI392088">
    <property type="protein sequence ID" value="ERN18532.1"/>
    <property type="molecule type" value="Genomic_DNA"/>
</dbReference>
<sequence>MGTVGGDDFGFGEKNENLLDYWNPASCPNLHCDKFMKSSTTSSVSLCKPAPFMDGACSSGSMSCSSLTTGCDLHALEREEMGFEGSMLSPHQGTFPSQDSRFSEIASPFDPFLDTSIVQATSPTEQPSKDHHRNVGNSGVSIGRLDGKKRKRTAENPPIESSSQFNSVQTIKEDEKRDVKSSKGDDEMKSKIVQKPGANTAKPSSKQGMEQPQNGDAPKEGYIHVRARRGQATNSHSLAERVRRERISERMKFLQDLVPGCSKVTGKALMLDEIINYVQSLQKQVEFLSMKLATVNPQMDSNIERILSEDLLSMKLAMNNLQVESDIQRILSKDILNSQGGVPLLLDFSPGHCLSDPFVNSSRQGTSHAGTAARSIENTIPGVWDDDLHSIVQMGFGTEVPFDIEPNSKITR</sequence>
<keyword evidence="2" id="KW-0805">Transcription regulation</keyword>
<dbReference type="PROSITE" id="PS50888">
    <property type="entry name" value="BHLH"/>
    <property type="match status" value="1"/>
</dbReference>
<evidence type="ECO:0000256" key="1">
    <source>
        <dbReference type="ARBA" id="ARBA00004123"/>
    </source>
</evidence>
<dbReference type="InterPro" id="IPR036638">
    <property type="entry name" value="HLH_DNA-bd_sf"/>
</dbReference>
<keyword evidence="8" id="KW-1185">Reference proteome</keyword>
<dbReference type="GO" id="GO:0005634">
    <property type="term" value="C:nucleus"/>
    <property type="evidence" value="ECO:0000318"/>
    <property type="project" value="GO_Central"/>
</dbReference>
<dbReference type="AlphaFoldDB" id="U5DAU6"/>
<dbReference type="OrthoDB" id="1609391at2759"/>
<dbReference type="Proteomes" id="UP000017836">
    <property type="component" value="Unassembled WGS sequence"/>
</dbReference>
<dbReference type="Gramene" id="ERN18532">
    <property type="protein sequence ID" value="ERN18532"/>
    <property type="gene ID" value="AMTR_s00065p00068810"/>
</dbReference>
<gene>
    <name evidence="7" type="ORF">AMTR_s00065p00068810</name>
</gene>
<evidence type="ECO:0000256" key="5">
    <source>
        <dbReference type="SAM" id="MobiDB-lite"/>
    </source>
</evidence>
<dbReference type="OMA" id="CKEANHE"/>
<feature type="compositionally biased region" description="Polar residues" evidence="5">
    <location>
        <begin position="201"/>
        <end position="214"/>
    </location>
</feature>
<proteinExistence type="predicted"/>
<dbReference type="eggNOG" id="ENOG502QRH8">
    <property type="taxonomic scope" value="Eukaryota"/>
</dbReference>
<dbReference type="SMART" id="SM00353">
    <property type="entry name" value="HLH"/>
    <property type="match status" value="1"/>
</dbReference>
<keyword evidence="4" id="KW-0539">Nucleus</keyword>
<dbReference type="InterPro" id="IPR011598">
    <property type="entry name" value="bHLH_dom"/>
</dbReference>
<protein>
    <recommendedName>
        <fullName evidence="6">BHLH domain-containing protein</fullName>
    </recommendedName>
</protein>
<dbReference type="GO" id="GO:0046983">
    <property type="term" value="F:protein dimerization activity"/>
    <property type="evidence" value="ECO:0007669"/>
    <property type="project" value="InterPro"/>
</dbReference>
<evidence type="ECO:0000256" key="3">
    <source>
        <dbReference type="ARBA" id="ARBA00023163"/>
    </source>
</evidence>
<evidence type="ECO:0000256" key="4">
    <source>
        <dbReference type="ARBA" id="ARBA00023242"/>
    </source>
</evidence>
<evidence type="ECO:0000259" key="6">
    <source>
        <dbReference type="PROSITE" id="PS50888"/>
    </source>
</evidence>
<feature type="domain" description="BHLH" evidence="6">
    <location>
        <begin position="231"/>
        <end position="281"/>
    </location>
</feature>
<name>U5DAU6_AMBTC</name>
<dbReference type="InterPro" id="IPR024097">
    <property type="entry name" value="bHLH_ZIP_TF"/>
</dbReference>
<dbReference type="GO" id="GO:0003700">
    <property type="term" value="F:DNA-binding transcription factor activity"/>
    <property type="evidence" value="ECO:0000318"/>
    <property type="project" value="GO_Central"/>
</dbReference>
<feature type="compositionally biased region" description="Polar residues" evidence="5">
    <location>
        <begin position="159"/>
        <end position="170"/>
    </location>
</feature>
<dbReference type="Gene3D" id="4.10.280.10">
    <property type="entry name" value="Helix-loop-helix DNA-binding domain"/>
    <property type="match status" value="1"/>
</dbReference>
<evidence type="ECO:0000313" key="7">
    <source>
        <dbReference type="EMBL" id="ERN18532.1"/>
    </source>
</evidence>
<dbReference type="FunFam" id="4.10.280.10:FF:000002">
    <property type="entry name" value="Basic helix-loop-helix transcription factor"/>
    <property type="match status" value="1"/>
</dbReference>
<organism evidence="7 8">
    <name type="scientific">Amborella trichopoda</name>
    <dbReference type="NCBI Taxonomy" id="13333"/>
    <lineage>
        <taxon>Eukaryota</taxon>
        <taxon>Viridiplantae</taxon>
        <taxon>Streptophyta</taxon>
        <taxon>Embryophyta</taxon>
        <taxon>Tracheophyta</taxon>
        <taxon>Spermatophyta</taxon>
        <taxon>Magnoliopsida</taxon>
        <taxon>Amborellales</taxon>
        <taxon>Amborellaceae</taxon>
        <taxon>Amborella</taxon>
    </lineage>
</organism>
<comment type="subcellular location">
    <subcellularLocation>
        <location evidence="1">Nucleus</location>
    </subcellularLocation>
</comment>
<dbReference type="SUPFAM" id="SSF47459">
    <property type="entry name" value="HLH, helix-loop-helix DNA-binding domain"/>
    <property type="match status" value="1"/>
</dbReference>
<evidence type="ECO:0000313" key="8">
    <source>
        <dbReference type="Proteomes" id="UP000017836"/>
    </source>
</evidence>
<feature type="compositionally biased region" description="Basic and acidic residues" evidence="5">
    <location>
        <begin position="171"/>
        <end position="190"/>
    </location>
</feature>
<accession>U5DAU6</accession>
<dbReference type="HOGENOM" id="CLU_667913_0_0_1"/>
<dbReference type="CDD" id="cd18919">
    <property type="entry name" value="bHLH_AtBPE_like"/>
    <property type="match status" value="1"/>
</dbReference>